<comment type="caution">
    <text evidence="3">The sequence shown here is derived from an EMBL/GenBank/DDBJ whole genome shotgun (WGS) entry which is preliminary data.</text>
</comment>
<evidence type="ECO:0008006" key="5">
    <source>
        <dbReference type="Google" id="ProtNLM"/>
    </source>
</evidence>
<keyword evidence="2" id="KW-1133">Transmembrane helix</keyword>
<organism evidence="3 4">
    <name type="scientific">Frankia torreyi</name>
    <dbReference type="NCBI Taxonomy" id="1856"/>
    <lineage>
        <taxon>Bacteria</taxon>
        <taxon>Bacillati</taxon>
        <taxon>Actinomycetota</taxon>
        <taxon>Actinomycetes</taxon>
        <taxon>Frankiales</taxon>
        <taxon>Frankiaceae</taxon>
        <taxon>Frankia</taxon>
    </lineage>
</organism>
<proteinExistence type="predicted"/>
<reference evidence="4" key="1">
    <citation type="submission" date="2015-02" db="EMBL/GenBank/DDBJ databases">
        <title>Draft Genome of Frankia sp. CpI1-S.</title>
        <authorList>
            <person name="Oshone R.T."/>
            <person name="Ngom M."/>
            <person name="Ghodhbane-Gtari F."/>
            <person name="Gtari M."/>
            <person name="Morris K."/>
            <person name="Thomas K."/>
            <person name="Sen A."/>
            <person name="Tisa L.S."/>
        </authorList>
    </citation>
    <scope>NUCLEOTIDE SEQUENCE [LARGE SCALE GENOMIC DNA]</scope>
    <source>
        <strain evidence="4">CpI1-S</strain>
    </source>
</reference>
<evidence type="ECO:0000313" key="3">
    <source>
        <dbReference type="EMBL" id="KJE20137.1"/>
    </source>
</evidence>
<evidence type="ECO:0000256" key="1">
    <source>
        <dbReference type="SAM" id="MobiDB-lite"/>
    </source>
</evidence>
<dbReference type="EMBL" id="JYFN01000070">
    <property type="protein sequence ID" value="KJE20137.1"/>
    <property type="molecule type" value="Genomic_DNA"/>
</dbReference>
<evidence type="ECO:0000313" key="4">
    <source>
        <dbReference type="Proteomes" id="UP000032545"/>
    </source>
</evidence>
<keyword evidence="2" id="KW-0472">Membrane</keyword>
<dbReference type="Pfam" id="PF19853">
    <property type="entry name" value="DUF6328"/>
    <property type="match status" value="1"/>
</dbReference>
<dbReference type="OrthoDB" id="3625784at2"/>
<name>A0A0D8B9T4_9ACTN</name>
<keyword evidence="2" id="KW-0812">Transmembrane</keyword>
<sequence>MTASTDPPDLPGPGRRADQEDAESAQERRNRNWADILQELRVAQTGVQLLTAFLLALPFQNRFADLTDGQEWLYLAIVLLSIMATGLLIMPVSLHRALFRRREKETLVQIANRLAQVGLAVLALAISGVVLLIFDVTKGRTTAVVAASATLVVLTVLWAAIPALITRVGTAD</sequence>
<keyword evidence="4" id="KW-1185">Reference proteome</keyword>
<gene>
    <name evidence="3" type="ORF">FF36_05565</name>
</gene>
<feature type="transmembrane region" description="Helical" evidence="2">
    <location>
        <begin position="72"/>
        <end position="94"/>
    </location>
</feature>
<accession>A0A0D8B9T4</accession>
<feature type="transmembrane region" description="Helical" evidence="2">
    <location>
        <begin position="146"/>
        <end position="165"/>
    </location>
</feature>
<dbReference type="InterPro" id="IPR046291">
    <property type="entry name" value="DUF6328"/>
</dbReference>
<dbReference type="PATRIC" id="fig|1502723.3.peg.5990"/>
<feature type="region of interest" description="Disordered" evidence="1">
    <location>
        <begin position="1"/>
        <end position="25"/>
    </location>
</feature>
<feature type="compositionally biased region" description="Basic and acidic residues" evidence="1">
    <location>
        <begin position="15"/>
        <end position="25"/>
    </location>
</feature>
<evidence type="ECO:0000256" key="2">
    <source>
        <dbReference type="SAM" id="Phobius"/>
    </source>
</evidence>
<dbReference type="AlphaFoldDB" id="A0A0D8B9T4"/>
<protein>
    <recommendedName>
        <fullName evidence="5">Sodium:proton antiporter</fullName>
    </recommendedName>
</protein>
<dbReference type="Proteomes" id="UP000032545">
    <property type="component" value="Unassembled WGS sequence"/>
</dbReference>
<dbReference type="RefSeq" id="WP_044888026.1">
    <property type="nucleotide sequence ID" value="NZ_JYFN01000070.1"/>
</dbReference>
<reference evidence="3 4" key="2">
    <citation type="journal article" date="2016" name="Genome Announc.">
        <title>Permanent Draft Genome Sequences for Two Variants of Frankia sp. Strain CpI1, the First Frankia Strain Isolated from Root Nodules of Comptonia peregrina.</title>
        <authorList>
            <person name="Oshone R."/>
            <person name="Hurst S.G.IV."/>
            <person name="Abebe-Akele F."/>
            <person name="Simpson S."/>
            <person name="Morris K."/>
            <person name="Thomas W.K."/>
            <person name="Tisa L.S."/>
        </authorList>
    </citation>
    <scope>NUCLEOTIDE SEQUENCE [LARGE SCALE GENOMIC DNA]</scope>
    <source>
        <strain evidence="4">CpI1-S</strain>
    </source>
</reference>
<feature type="transmembrane region" description="Helical" evidence="2">
    <location>
        <begin position="114"/>
        <end position="134"/>
    </location>
</feature>